<dbReference type="EMBL" id="CP002631">
    <property type="protein sequence ID" value="AEB15182.1"/>
    <property type="molecule type" value="Genomic_DNA"/>
</dbReference>
<reference evidence="2 3" key="1">
    <citation type="journal article" date="2011" name="Stand. Genomic Sci.">
        <title>Complete genome sequence of Treponema succinifaciens type strain (6091).</title>
        <authorList>
            <person name="Han C."/>
            <person name="Gronow S."/>
            <person name="Teshima H."/>
            <person name="Lapidus A."/>
            <person name="Nolan M."/>
            <person name="Lucas S."/>
            <person name="Hammon N."/>
            <person name="Deshpande S."/>
            <person name="Cheng J.F."/>
            <person name="Zeytun A."/>
            <person name="Tapia R."/>
            <person name="Goodwin L."/>
            <person name="Pitluck S."/>
            <person name="Liolios K."/>
            <person name="Pagani I."/>
            <person name="Ivanova N."/>
            <person name="Mavromatis K."/>
            <person name="Mikhailova N."/>
            <person name="Huntemann M."/>
            <person name="Pati A."/>
            <person name="Chen A."/>
            <person name="Palaniappan K."/>
            <person name="Land M."/>
            <person name="Hauser L."/>
            <person name="Brambilla E.M."/>
            <person name="Rohde M."/>
            <person name="Goker M."/>
            <person name="Woyke T."/>
            <person name="Bristow J."/>
            <person name="Eisen J.A."/>
            <person name="Markowitz V."/>
            <person name="Hugenholtz P."/>
            <person name="Kyrpides N.C."/>
            <person name="Klenk H.P."/>
            <person name="Detter J.C."/>
        </authorList>
    </citation>
    <scope>NUCLEOTIDE SEQUENCE [LARGE SCALE GENOMIC DNA]</scope>
    <source>
        <strain evidence="3">ATCC 33096 / DSM 2489 / 6091</strain>
    </source>
</reference>
<dbReference type="RefSeq" id="WP_013702434.1">
    <property type="nucleotide sequence ID" value="NC_015385.1"/>
</dbReference>
<name>F2NWJ3_TRES6</name>
<protein>
    <recommendedName>
        <fullName evidence="1">Methyltransferase type 11 domain-containing protein</fullName>
    </recommendedName>
</protein>
<dbReference type="InterPro" id="IPR029063">
    <property type="entry name" value="SAM-dependent_MTases_sf"/>
</dbReference>
<dbReference type="InterPro" id="IPR013216">
    <property type="entry name" value="Methyltransf_11"/>
</dbReference>
<proteinExistence type="predicted"/>
<dbReference type="Proteomes" id="UP000006852">
    <property type="component" value="Chromosome"/>
</dbReference>
<reference evidence="3" key="2">
    <citation type="submission" date="2011-04" db="EMBL/GenBank/DDBJ databases">
        <title>The complete genome of chromosome of Treponema succinifaciens DSM 2489.</title>
        <authorList>
            <person name="Lucas S."/>
            <person name="Copeland A."/>
            <person name="Lapidus A."/>
            <person name="Bruce D."/>
            <person name="Goodwin L."/>
            <person name="Pitluck S."/>
            <person name="Peters L."/>
            <person name="Kyrpides N."/>
            <person name="Mavromatis K."/>
            <person name="Ivanova N."/>
            <person name="Ovchinnikova G."/>
            <person name="Teshima H."/>
            <person name="Detter J.C."/>
            <person name="Tapia R."/>
            <person name="Han C."/>
            <person name="Land M."/>
            <person name="Hauser L."/>
            <person name="Markowitz V."/>
            <person name="Cheng J.-F."/>
            <person name="Hugenholtz P."/>
            <person name="Woyke T."/>
            <person name="Wu D."/>
            <person name="Gronow S."/>
            <person name="Wellnitz S."/>
            <person name="Brambilla E."/>
            <person name="Klenk H.-P."/>
            <person name="Eisen J.A."/>
        </authorList>
    </citation>
    <scope>NUCLEOTIDE SEQUENCE [LARGE SCALE GENOMIC DNA]</scope>
    <source>
        <strain evidence="3">ATCC 33096 / DSM 2489 / 6091</strain>
    </source>
</reference>
<organism evidence="2 3">
    <name type="scientific">Treponema succinifaciens (strain ATCC 33096 / DSM 2489 / 6091)</name>
    <dbReference type="NCBI Taxonomy" id="869209"/>
    <lineage>
        <taxon>Bacteria</taxon>
        <taxon>Pseudomonadati</taxon>
        <taxon>Spirochaetota</taxon>
        <taxon>Spirochaetia</taxon>
        <taxon>Spirochaetales</taxon>
        <taxon>Treponemataceae</taxon>
        <taxon>Treponema</taxon>
    </lineage>
</organism>
<dbReference type="OrthoDB" id="9791837at2"/>
<evidence type="ECO:0000259" key="1">
    <source>
        <dbReference type="Pfam" id="PF08241"/>
    </source>
</evidence>
<dbReference type="Gene3D" id="3.40.50.150">
    <property type="entry name" value="Vaccinia Virus protein VP39"/>
    <property type="match status" value="1"/>
</dbReference>
<evidence type="ECO:0000313" key="2">
    <source>
        <dbReference type="EMBL" id="AEB15182.1"/>
    </source>
</evidence>
<dbReference type="Pfam" id="PF08241">
    <property type="entry name" value="Methyltransf_11"/>
    <property type="match status" value="1"/>
</dbReference>
<keyword evidence="3" id="KW-1185">Reference proteome</keyword>
<dbReference type="STRING" id="869209.Tresu_2319"/>
<dbReference type="Gene3D" id="2.20.25.110">
    <property type="entry name" value="S-adenosyl-L-methionine-dependent methyltransferases"/>
    <property type="match status" value="1"/>
</dbReference>
<feature type="domain" description="Methyltransferase type 11" evidence="1">
    <location>
        <begin position="42"/>
        <end position="140"/>
    </location>
</feature>
<dbReference type="SUPFAM" id="SSF53335">
    <property type="entry name" value="S-adenosyl-L-methionine-dependent methyltransferases"/>
    <property type="match status" value="1"/>
</dbReference>
<dbReference type="GO" id="GO:0008757">
    <property type="term" value="F:S-adenosylmethionine-dependent methyltransferase activity"/>
    <property type="evidence" value="ECO:0007669"/>
    <property type="project" value="InterPro"/>
</dbReference>
<sequence>MKFIQNLVEYYDELFKVSEAQKKLYTELCENFSSPVRFLRVFCGSGLFESSLSKQGHDVTGIENCDELLHTANLRRRNQLMSIRFFQMEAEDMTKFLGKNFYNVISILNSRLLFLGGREKIRQFFFDCKKLISTDGFLVIQCINFENRKDEKFFQLKCRESMRAKLFSEIMTEQDDSRLFSMNLETGTGKLLPIVKDIPIYPLLPSEIEDFAEDAGFKSAEFFADFDKSEFTGNEEQFIVVLKTE</sequence>
<dbReference type="eggNOG" id="COG2226">
    <property type="taxonomic scope" value="Bacteria"/>
</dbReference>
<dbReference type="HOGENOM" id="CLU_069129_8_0_12"/>
<dbReference type="AlphaFoldDB" id="F2NWJ3"/>
<dbReference type="KEGG" id="tsu:Tresu_2319"/>
<evidence type="ECO:0000313" key="3">
    <source>
        <dbReference type="Proteomes" id="UP000006852"/>
    </source>
</evidence>
<dbReference type="GeneID" id="302999431"/>
<accession>F2NWJ3</accession>
<gene>
    <name evidence="2" type="ordered locus">Tresu_2319</name>
</gene>